<dbReference type="EMBL" id="JAOBTW010000014">
    <property type="protein sequence ID" value="MDZ7283038.1"/>
    <property type="molecule type" value="Genomic_DNA"/>
</dbReference>
<dbReference type="RefSeq" id="WP_322539842.1">
    <property type="nucleotide sequence ID" value="NZ_JAOBTW010000014.1"/>
</dbReference>
<feature type="region of interest" description="Disordered" evidence="1">
    <location>
        <begin position="105"/>
        <end position="134"/>
    </location>
</feature>
<dbReference type="Proteomes" id="UP001292182">
    <property type="component" value="Unassembled WGS sequence"/>
</dbReference>
<proteinExistence type="predicted"/>
<name>A0ABU5LSY3_9SPHN</name>
<comment type="caution">
    <text evidence="2">The sequence shown here is derived from an EMBL/GenBank/DDBJ whole genome shotgun (WGS) entry which is preliminary data.</text>
</comment>
<evidence type="ECO:0000313" key="2">
    <source>
        <dbReference type="EMBL" id="MDZ7283038.1"/>
    </source>
</evidence>
<reference evidence="3" key="1">
    <citation type="submission" date="2023-07" db="EMBL/GenBank/DDBJ databases">
        <title>Whole genome sequence analysis of rice epiphytic Sphingomonas sanguinis OsEp_Plm_15B2.</title>
        <authorList>
            <person name="Sahu K.P."/>
            <person name="Asharani P."/>
            <person name="Reddy B."/>
            <person name="Kumar A."/>
        </authorList>
    </citation>
    <scope>NUCLEOTIDE SEQUENCE [LARGE SCALE GENOMIC DNA]</scope>
    <source>
        <strain evidence="3">OsEp_Plm_15B2</strain>
    </source>
</reference>
<evidence type="ECO:0000313" key="3">
    <source>
        <dbReference type="Proteomes" id="UP001292182"/>
    </source>
</evidence>
<evidence type="ECO:0000256" key="1">
    <source>
        <dbReference type="SAM" id="MobiDB-lite"/>
    </source>
</evidence>
<protein>
    <submittedName>
        <fullName evidence="2">Uncharacterized protein</fullName>
    </submittedName>
</protein>
<accession>A0ABU5LSY3</accession>
<feature type="compositionally biased region" description="Low complexity" evidence="1">
    <location>
        <begin position="1"/>
        <end position="17"/>
    </location>
</feature>
<gene>
    <name evidence="2" type="ORF">N4G62_13490</name>
</gene>
<keyword evidence="3" id="KW-1185">Reference proteome</keyword>
<feature type="region of interest" description="Disordered" evidence="1">
    <location>
        <begin position="1"/>
        <end position="79"/>
    </location>
</feature>
<organism evidence="2 3">
    <name type="scientific">Sphingomonas sanguinis</name>
    <dbReference type="NCBI Taxonomy" id="33051"/>
    <lineage>
        <taxon>Bacteria</taxon>
        <taxon>Pseudomonadati</taxon>
        <taxon>Pseudomonadota</taxon>
        <taxon>Alphaproteobacteria</taxon>
        <taxon>Sphingomonadales</taxon>
        <taxon>Sphingomonadaceae</taxon>
        <taxon>Sphingomonas</taxon>
    </lineage>
</organism>
<sequence>MTSALSPLSTASLRPRSTPLALPKLEGLPAPEGDAESPQDGSAIARTDAAAPTKSREAHGSASGGGGGGARHVVDERVTETDTMRITVISYSDGSVDRLSAIKNGASAAPAPTQTEPSGASGWGNRGMMVDRVG</sequence>